<dbReference type="AlphaFoldDB" id="A0A918YPV1"/>
<keyword evidence="6" id="KW-1185">Reference proteome</keyword>
<gene>
    <name evidence="5" type="ORF">GCM10010339_71270</name>
</gene>
<dbReference type="Gene3D" id="2.40.50.140">
    <property type="entry name" value="Nucleic acid-binding proteins"/>
    <property type="match status" value="1"/>
</dbReference>
<dbReference type="InterPro" id="IPR019844">
    <property type="entry name" value="CSD_CS"/>
</dbReference>
<dbReference type="Proteomes" id="UP000655443">
    <property type="component" value="Unassembled WGS sequence"/>
</dbReference>
<accession>A0A918YPV1</accession>
<protein>
    <recommendedName>
        <fullName evidence="4">CSD domain-containing protein</fullName>
    </recommendedName>
</protein>
<dbReference type="Pfam" id="PF00313">
    <property type="entry name" value="CSD"/>
    <property type="match status" value="1"/>
</dbReference>
<organism evidence="5 6">
    <name type="scientific">Streptomyces alanosinicus</name>
    <dbReference type="NCBI Taxonomy" id="68171"/>
    <lineage>
        <taxon>Bacteria</taxon>
        <taxon>Bacillati</taxon>
        <taxon>Actinomycetota</taxon>
        <taxon>Actinomycetes</taxon>
        <taxon>Kitasatosporales</taxon>
        <taxon>Streptomycetaceae</taxon>
        <taxon>Streptomyces</taxon>
    </lineage>
</organism>
<dbReference type="SMART" id="SM00357">
    <property type="entry name" value="CSP"/>
    <property type="match status" value="1"/>
</dbReference>
<evidence type="ECO:0000313" key="5">
    <source>
        <dbReference type="EMBL" id="GHE11431.1"/>
    </source>
</evidence>
<dbReference type="PANTHER" id="PTHR11544">
    <property type="entry name" value="COLD SHOCK DOMAIN CONTAINING PROTEINS"/>
    <property type="match status" value="1"/>
</dbReference>
<dbReference type="PROSITE" id="PS51857">
    <property type="entry name" value="CSD_2"/>
    <property type="match status" value="1"/>
</dbReference>
<comment type="caution">
    <text evidence="5">The sequence shown here is derived from an EMBL/GenBank/DDBJ whole genome shotgun (WGS) entry which is preliminary data.</text>
</comment>
<comment type="subcellular location">
    <subcellularLocation>
        <location evidence="1 3">Cytoplasm</location>
    </subcellularLocation>
</comment>
<dbReference type="GO" id="GO:0005737">
    <property type="term" value="C:cytoplasm"/>
    <property type="evidence" value="ECO:0007669"/>
    <property type="project" value="UniProtKB-SubCell"/>
</dbReference>
<dbReference type="CDD" id="cd04458">
    <property type="entry name" value="CSP_CDS"/>
    <property type="match status" value="1"/>
</dbReference>
<proteinExistence type="predicted"/>
<feature type="domain" description="CSD" evidence="4">
    <location>
        <begin position="27"/>
        <end position="92"/>
    </location>
</feature>
<evidence type="ECO:0000256" key="3">
    <source>
        <dbReference type="RuleBase" id="RU000408"/>
    </source>
</evidence>
<dbReference type="EMBL" id="BMVG01000028">
    <property type="protein sequence ID" value="GHE11431.1"/>
    <property type="molecule type" value="Genomic_DNA"/>
</dbReference>
<dbReference type="FunFam" id="2.40.50.140:FF:000006">
    <property type="entry name" value="Cold shock protein CspC"/>
    <property type="match status" value="1"/>
</dbReference>
<dbReference type="PROSITE" id="PS00352">
    <property type="entry name" value="CSD_1"/>
    <property type="match status" value="1"/>
</dbReference>
<dbReference type="SUPFAM" id="SSF50249">
    <property type="entry name" value="Nucleic acid-binding proteins"/>
    <property type="match status" value="1"/>
</dbReference>
<keyword evidence="2" id="KW-0963">Cytoplasm</keyword>
<evidence type="ECO:0000256" key="1">
    <source>
        <dbReference type="ARBA" id="ARBA00004496"/>
    </source>
</evidence>
<dbReference type="InterPro" id="IPR012340">
    <property type="entry name" value="NA-bd_OB-fold"/>
</dbReference>
<sequence length="94" mass="10308">MKGRQQWAALALGVACAAVFKERLIPMATGVVKWFNADKGFGFIQQDDGGPDVFVHFSAIQSTGFKELYEGDRVEYAVTQGPKGPQAENVVRQM</sequence>
<dbReference type="PROSITE" id="PS51257">
    <property type="entry name" value="PROKAR_LIPOPROTEIN"/>
    <property type="match status" value="1"/>
</dbReference>
<reference evidence="5" key="2">
    <citation type="submission" date="2020-09" db="EMBL/GenBank/DDBJ databases">
        <authorList>
            <person name="Sun Q."/>
            <person name="Ohkuma M."/>
        </authorList>
    </citation>
    <scope>NUCLEOTIDE SEQUENCE</scope>
    <source>
        <strain evidence="5">JCM 4714</strain>
    </source>
</reference>
<dbReference type="PRINTS" id="PR00050">
    <property type="entry name" value="COLDSHOCK"/>
</dbReference>
<dbReference type="InterPro" id="IPR050181">
    <property type="entry name" value="Cold_shock_domain"/>
</dbReference>
<name>A0A918YPV1_9ACTN</name>
<reference evidence="5" key="1">
    <citation type="journal article" date="2014" name="Int. J. Syst. Evol. Microbiol.">
        <title>Complete genome sequence of Corynebacterium casei LMG S-19264T (=DSM 44701T), isolated from a smear-ripened cheese.</title>
        <authorList>
            <consortium name="US DOE Joint Genome Institute (JGI-PGF)"/>
            <person name="Walter F."/>
            <person name="Albersmeier A."/>
            <person name="Kalinowski J."/>
            <person name="Ruckert C."/>
        </authorList>
    </citation>
    <scope>NUCLEOTIDE SEQUENCE</scope>
    <source>
        <strain evidence="5">JCM 4714</strain>
    </source>
</reference>
<dbReference type="InterPro" id="IPR002059">
    <property type="entry name" value="CSP_DNA-bd"/>
</dbReference>
<evidence type="ECO:0000259" key="4">
    <source>
        <dbReference type="PROSITE" id="PS51857"/>
    </source>
</evidence>
<dbReference type="InterPro" id="IPR011129">
    <property type="entry name" value="CSD"/>
</dbReference>
<evidence type="ECO:0000256" key="2">
    <source>
        <dbReference type="ARBA" id="ARBA00022490"/>
    </source>
</evidence>
<dbReference type="GO" id="GO:0003676">
    <property type="term" value="F:nucleic acid binding"/>
    <property type="evidence" value="ECO:0007669"/>
    <property type="project" value="InterPro"/>
</dbReference>
<evidence type="ECO:0000313" key="6">
    <source>
        <dbReference type="Proteomes" id="UP000655443"/>
    </source>
</evidence>